<evidence type="ECO:0000313" key="4">
    <source>
        <dbReference type="Proteomes" id="UP001222027"/>
    </source>
</evidence>
<comment type="caution">
    <text evidence="3">The sequence shown here is derived from an EMBL/GenBank/DDBJ whole genome shotgun (WGS) entry which is preliminary data.</text>
</comment>
<protein>
    <recommendedName>
        <fullName evidence="5">Nucleolar pre-ribosomal-associated protein 1 C-terminal domain-containing protein</fullName>
    </recommendedName>
</protein>
<feature type="domain" description="URB1 C-terminal" evidence="2">
    <location>
        <begin position="2101"/>
        <end position="2291"/>
    </location>
</feature>
<gene>
    <name evidence="3" type="ORF">OPV22_015059</name>
</gene>
<dbReference type="InterPro" id="IPR032436">
    <property type="entry name" value="URB1_C"/>
</dbReference>
<evidence type="ECO:0000259" key="1">
    <source>
        <dbReference type="Pfam" id="PF11707"/>
    </source>
</evidence>
<dbReference type="PANTHER" id="PTHR13500:SF0">
    <property type="entry name" value="NUCLEOLAR PRE-RIBOSOMAL-ASSOCIATED PROTEIN 1"/>
    <property type="match status" value="1"/>
</dbReference>
<accession>A0AAV8R4P6</accession>
<evidence type="ECO:0000313" key="3">
    <source>
        <dbReference type="EMBL" id="KAJ8493338.1"/>
    </source>
</evidence>
<dbReference type="GO" id="GO:0005730">
    <property type="term" value="C:nucleolus"/>
    <property type="evidence" value="ECO:0007669"/>
    <property type="project" value="TreeGrafter"/>
</dbReference>
<name>A0AAV8R4P6_ENSVE</name>
<dbReference type="InterPro" id="IPR021714">
    <property type="entry name" value="URB1_N"/>
</dbReference>
<proteinExistence type="predicted"/>
<sequence>MEDGEVIREVDLDHSFYSLDVAGDLPGDDEEFSVQGEELQDEEDVIGGKEPRQPVISSYRVKIIEILKNLHSPEIKIYSEASKEFIRLLKGETGGGILREYIQLAPKCSEIMEAWRLHQGMPGMSHILSLVSVILDHPDGKSLADPIGRNLDSLARLIVETKLSDIYIELSSQDSRRQSAALNLLASVVRHSGRLASEVAKIFDFKLPVLSKLSGIQKKKGREERHGLRGSTRRAFVGFAMSFLEIGNPRLLRWVLQQRELYSGVLRGFGSDDPETIIYVLSTLRNKVLVEDSLIPPALRSVLFGSTTLEQLSYISGNPLAGRAADIAHEVLVMVCTDPSNGLMPGLTLKGNEKRLLDLMKKLKATEVDYHRELLLAIANKRPSLSAAYMDEFPYHLEPRLSSSWFTAISLAADVISCVNTEAAVMSFAYGPEHVPPMGSDELQSVFRSIIPRACNRSLVNKGLLHADILVKHGSLRLILESLRSLGNLITTIDNATRSKVSRKTVDSSSKEIAKLHGLPGISCFVRVDEFIGDGDSCHVDEVGTEKCVSLRQYIQDEARGALPDLQVLLKLLSSLSYKHSTKRLKRNAVTLEVARKRLKSDITEENVDIIISGMDSEPTNVLPSYQSESRNAISIPELDGDKDRRAVVAEIWGLNKQKSITTEPVDEQDFFYSRLLDVLALYMRILPSAFEGSFDFFRILPSNALSLPTDQQQSLLSLLVEYIGKCSGASARARVPDFMYRHLQPLIHILIYSSDTRIRDQAYVLAKASLVSTGAFDQNLSEIDAWLISLPGYNRSVWSRENQGTEAIHSLYAVVISFLCDAVSTVGNNIYKHLDHMHKLISSLDDFQDNCPGFSPLVICVLQKCLRLLESDSVTFKLYERSAISLYVSNALNLILQSQVDMKILPGLIDLILNEKIVDDSKSSLCEWRPLKNLLYFAQNLLKQQRFTLLPMMESTSEGKNSFILICSKIKEFIGGTNLGKQDEVAFAFLSSIICASPEDVLRNLHLLLTVAPLHFTFYIQFLSYVLFLEPKFLAEVVNLWPNMFRACLEKIRDSDRNDYRGNNDHSLDRNDFIHLTGISLFSDSQVTDELAATSLGLFLRRAPFYALFSAFMCSGSYSSHSTRMMDILHSPDIVGLLKIKVTEGSTDDLVLFLRCVLFWANQIRSSYEADPSDTLEELFQICFTLVDCIFEQVLVDFVGPTGSVTVERSSFTKYVQDIIELILNHPLVALSVQYPLCCSRTLAVDKLHDSTDSLLTYSKQNFHDMDYLVLQLLIKVFEEFLYGTIRNHCSSQTYVFDERVLKAGRNLIQKTALLFREKFDACVERRDFSAVLPYFYIIHSMMQFFSPFDLLELAHWMFGKVEIDISGCSSLLSAVLFCLPIADGALDLLYGYLKWSHDTSELYQFHRISDRSFNATILQKVYYSILDLVIHLDIKSANNCLLKAVNFVYNQRHLKPHPTSLPLYMLFCGMVIHSPMKLVLCCLSPTSKIKATILSLLMEVSPLHMSLFGQIFLAILNKDSSDFHVLNTDGASPLRNEVAIKNFNYSLSEDDFVILLPAALSYVTSHRKDLKFIGSILIFYSKILLENLSNWKSYVSGSVFQEEYHELPVTSYEDFHNCLKKSLLGKAITMLHYFFILNGGSVTKKQRLKIFDSVFPQSFELLDHDIKILNSCSHQDSLKLVIEIYAKISFTRLLLSPVESLTQHLEPEESNEMTQKKESKRLNCAKLRFITILVNSLDQIVRIFPFDGDRSFRSCSSDSYNICRFLEHYILNNIIELSIESKGYLDQLPSVPFLDHFIRSCLLHRFEDPATLKAIRCFLAALPETMRTFSSSEILGLLLGHSQFVSTFLSSDSFSNSSALMANESLLQPLPSILKSLDISCTDHKKACEFEGTTNPHLEERKLELIKLLRVLYHYKSREYNVGHENIDGKDSRELLLLLLSAYGATLSETDLEILHLMHEIESSEGSEYDKISEMDYLWGLSILKIKKEVTLDRLSSSTMTPGCESAEDIRKMLFRENIPVDAKQCVTTVLHFCYNRSSLTASMSLENLLHDKFGDTTEQSLKGDFVLGYDPAFILRFSLHSLVMDFIKPVEFSQLGLLAIAFLSISSLDEELRKLGYEVLGRFKLAVENCRRNKDLLQLQLLLTCFQNGITEPWERIPSVFAIFAAEASFILLDPRQNHFLTISKLLMHSPSMNFKSVPLFHTFFGSISIHFKMERMWILQLLHAGINLDDDAKIYRRNKVMEFLLSFHASSVSDSQSSFLVLQIVKKSVKVPILADYLLKECGLLTWLFSILSFFGERLGRKQKQFSLSVMELVLKVVNDVVSTRSVSEWLQECALEQLSLLSSYLHVLFVNELKVLKENVSVVNLFLHVMISTISLSHKRMIYQPHFTISFEGLFQLYLAINAEFSSTHCPVTNELGVMTILMCTPVPVISKLDKARIVKLVRWAISASLQSESQKNHLFKQSYPLLLLVHKEQQDNESLMSKLMRWVIASVILGSISNKFFNIKTEFSLKRSSFESLHSLFEFIVKEKGSFREEDFSANEAIAAMLLYLQQIMRISINLPSVIFALCLLLLSDGSSITGKGFLDENHIQISQLCSKIRCPVEANPAWRWSFDQPWRDATSEPTEINQMEEEQACRSLLVIFSTALVGKQSEFPVLSYLNLEKSGLFEWERCSYHNKKWNKEVVL</sequence>
<dbReference type="GO" id="GO:0000466">
    <property type="term" value="P:maturation of 5.8S rRNA from tricistronic rRNA transcript (SSU-rRNA, 5.8S rRNA, LSU-rRNA)"/>
    <property type="evidence" value="ECO:0007669"/>
    <property type="project" value="TreeGrafter"/>
</dbReference>
<evidence type="ECO:0008006" key="5">
    <source>
        <dbReference type="Google" id="ProtNLM"/>
    </source>
</evidence>
<dbReference type="GO" id="GO:0000463">
    <property type="term" value="P:maturation of LSU-rRNA from tricistronic rRNA transcript (SSU-rRNA, 5.8S rRNA, LSU-rRNA)"/>
    <property type="evidence" value="ECO:0007669"/>
    <property type="project" value="TreeGrafter"/>
</dbReference>
<evidence type="ECO:0000259" key="2">
    <source>
        <dbReference type="Pfam" id="PF16201"/>
    </source>
</evidence>
<dbReference type="Pfam" id="PF11707">
    <property type="entry name" value="Npa1"/>
    <property type="match status" value="1"/>
</dbReference>
<dbReference type="EMBL" id="JAQQAF010000004">
    <property type="protein sequence ID" value="KAJ8493338.1"/>
    <property type="molecule type" value="Genomic_DNA"/>
</dbReference>
<dbReference type="Proteomes" id="UP001222027">
    <property type="component" value="Unassembled WGS sequence"/>
</dbReference>
<feature type="domain" description="URB1 N-terminal" evidence="1">
    <location>
        <begin position="108"/>
        <end position="407"/>
    </location>
</feature>
<dbReference type="PANTHER" id="PTHR13500">
    <property type="entry name" value="NUCLEOLAR PRERIBOSOMAL-ASSOCIATED PROTEIN 1"/>
    <property type="match status" value="1"/>
</dbReference>
<dbReference type="Pfam" id="PF16201">
    <property type="entry name" value="NopRA1"/>
    <property type="match status" value="1"/>
</dbReference>
<keyword evidence="4" id="KW-1185">Reference proteome</keyword>
<reference evidence="3 4" key="1">
    <citation type="submission" date="2022-12" db="EMBL/GenBank/DDBJ databases">
        <title>Chromosome-scale assembly of the Ensete ventricosum genome.</title>
        <authorList>
            <person name="Dussert Y."/>
            <person name="Stocks J."/>
            <person name="Wendawek A."/>
            <person name="Woldeyes F."/>
            <person name="Nichols R.A."/>
            <person name="Borrell J.S."/>
        </authorList>
    </citation>
    <scope>NUCLEOTIDE SEQUENCE [LARGE SCALE GENOMIC DNA]</scope>
    <source>
        <strain evidence="4">cv. Maze</strain>
        <tissue evidence="3">Seeds</tissue>
    </source>
</reference>
<dbReference type="InterPro" id="IPR039844">
    <property type="entry name" value="URB1"/>
</dbReference>
<organism evidence="3 4">
    <name type="scientific">Ensete ventricosum</name>
    <name type="common">Abyssinian banana</name>
    <name type="synonym">Musa ensete</name>
    <dbReference type="NCBI Taxonomy" id="4639"/>
    <lineage>
        <taxon>Eukaryota</taxon>
        <taxon>Viridiplantae</taxon>
        <taxon>Streptophyta</taxon>
        <taxon>Embryophyta</taxon>
        <taxon>Tracheophyta</taxon>
        <taxon>Spermatophyta</taxon>
        <taxon>Magnoliopsida</taxon>
        <taxon>Liliopsida</taxon>
        <taxon>Zingiberales</taxon>
        <taxon>Musaceae</taxon>
        <taxon>Ensete</taxon>
    </lineage>
</organism>